<accession>A0A7Y2RD36</accession>
<comment type="caution">
    <text evidence="1">The sequence shown here is derived from an EMBL/GenBank/DDBJ whole genome shotgun (WGS) entry which is preliminary data.</text>
</comment>
<reference evidence="1 2" key="1">
    <citation type="submission" date="2020-04" db="EMBL/GenBank/DDBJ databases">
        <title>Acinetobacter Taxon 24.</title>
        <authorList>
            <person name="Nemec A."/>
            <person name="Radolfova-Krizova L."/>
            <person name="Higgins P.G."/>
            <person name="Spanelova P."/>
        </authorList>
    </citation>
    <scope>NUCLEOTIDE SEQUENCE [LARGE SCALE GENOMIC DNA]</scope>
    <source>
        <strain evidence="1 2">ANC 5380</strain>
    </source>
</reference>
<evidence type="ECO:0008006" key="3">
    <source>
        <dbReference type="Google" id="ProtNLM"/>
    </source>
</evidence>
<evidence type="ECO:0000313" key="1">
    <source>
        <dbReference type="EMBL" id="NNH76545.1"/>
    </source>
</evidence>
<dbReference type="Proteomes" id="UP000569202">
    <property type="component" value="Unassembled WGS sequence"/>
</dbReference>
<gene>
    <name evidence="1" type="ORF">HLH17_02370</name>
</gene>
<sequence>MKTMILKVLASSIFCFTCSNAFSACTISDTGAGAIRLQPLSGSTSTIQLNIKCDSEFNIRFDSQNLVDSSGNSTLKNESALAYTKLKNSIDVKYELSGDAGSQWQLLKTQKKKAQHIYVIVARLGSVNLASLAAGDYRDRITITMDY</sequence>
<dbReference type="RefSeq" id="WP_086193316.1">
    <property type="nucleotide sequence ID" value="NZ_NEGF01000003.1"/>
</dbReference>
<dbReference type="PROSITE" id="PS51257">
    <property type="entry name" value="PROKAR_LIPOPROTEIN"/>
    <property type="match status" value="1"/>
</dbReference>
<dbReference type="AlphaFoldDB" id="A0A241VJ84"/>
<evidence type="ECO:0000313" key="2">
    <source>
        <dbReference type="Proteomes" id="UP000569202"/>
    </source>
</evidence>
<dbReference type="STRING" id="1977878.B9T23_05360"/>
<accession>A0A241VJ84</accession>
<protein>
    <recommendedName>
        <fullName evidence="3">Spore coat protein U domain-containing protein</fullName>
    </recommendedName>
</protein>
<name>A0A241VJ84_9GAMM</name>
<dbReference type="EMBL" id="JABERL010000006">
    <property type="protein sequence ID" value="NNH76545.1"/>
    <property type="molecule type" value="Genomic_DNA"/>
</dbReference>
<proteinExistence type="predicted"/>
<organism evidence="1 2">
    <name type="scientific">Acinetobacter terrae</name>
    <dbReference type="NCBI Taxonomy" id="2731247"/>
    <lineage>
        <taxon>Bacteria</taxon>
        <taxon>Pseudomonadati</taxon>
        <taxon>Pseudomonadota</taxon>
        <taxon>Gammaproteobacteria</taxon>
        <taxon>Moraxellales</taxon>
        <taxon>Moraxellaceae</taxon>
        <taxon>Acinetobacter</taxon>
        <taxon>Acinetobacter Taxon 24</taxon>
    </lineage>
</organism>